<dbReference type="InterPro" id="IPR053147">
    <property type="entry name" value="Hsp_HslJ-like"/>
</dbReference>
<feature type="signal peptide" evidence="1">
    <location>
        <begin position="1"/>
        <end position="31"/>
    </location>
</feature>
<dbReference type="RefSeq" id="WP_066667936.1">
    <property type="nucleotide sequence ID" value="NZ_CP016171.1"/>
</dbReference>
<evidence type="ECO:0000313" key="3">
    <source>
        <dbReference type="EMBL" id="ANN70341.1"/>
    </source>
</evidence>
<accession>A0A193FT25</accession>
<dbReference type="Pfam" id="PF03724">
    <property type="entry name" value="META"/>
    <property type="match status" value="1"/>
</dbReference>
<dbReference type="Gene3D" id="2.40.128.270">
    <property type="match status" value="1"/>
</dbReference>
<dbReference type="InterPro" id="IPR005184">
    <property type="entry name" value="DUF306_Meta_HslJ"/>
</dbReference>
<feature type="domain" description="DUF306" evidence="2">
    <location>
        <begin position="45"/>
        <end position="164"/>
    </location>
</feature>
<reference evidence="3 4" key="1">
    <citation type="submission" date="2016-06" db="EMBL/GenBank/DDBJ databases">
        <title>Complete genome sequences of Bordetella bronchialis and Bordetella flabilis.</title>
        <authorList>
            <person name="LiPuma J.J."/>
            <person name="Spilker T."/>
        </authorList>
    </citation>
    <scope>NUCLEOTIDE SEQUENCE [LARGE SCALE GENOMIC DNA]</scope>
    <source>
        <strain evidence="3 4">AU17976</strain>
    </source>
</reference>
<name>A0A193FT25_9BORD</name>
<gene>
    <name evidence="3" type="ORF">BAU08_02415</name>
</gene>
<evidence type="ECO:0000256" key="1">
    <source>
        <dbReference type="SAM" id="SignalP"/>
    </source>
</evidence>
<dbReference type="EMBL" id="CP016171">
    <property type="protein sequence ID" value="ANN70341.1"/>
    <property type="molecule type" value="Genomic_DNA"/>
</dbReference>
<proteinExistence type="predicted"/>
<dbReference type="InterPro" id="IPR038670">
    <property type="entry name" value="HslJ-like_sf"/>
</dbReference>
<evidence type="ECO:0000259" key="2">
    <source>
        <dbReference type="Pfam" id="PF03724"/>
    </source>
</evidence>
<dbReference type="AlphaFoldDB" id="A0A193FT25"/>
<dbReference type="STRING" id="463025.BAU08_02415"/>
<protein>
    <recommendedName>
        <fullName evidence="2">DUF306 domain-containing protein</fullName>
    </recommendedName>
</protein>
<sequence length="175" mass="18700">MPLLTLTRCAVLAIAAAVLAGCSTTTGQAQAQGPGAAQAATTSDSLAQTHWRLVRWQSPDGSDYPLQLGQIYPPLSLAFMARNRDYRVSGFSGCNEFSGTYQLQGGKLIITLPSSRALRCATPELREAEHAYLSALAHISTFTLDSGGAPHQMTFNVRNGDVLTFLRGPDISTTR</sequence>
<dbReference type="Proteomes" id="UP000092213">
    <property type="component" value="Chromosome"/>
</dbReference>
<organism evidence="3 4">
    <name type="scientific">Bordetella bronchialis</name>
    <dbReference type="NCBI Taxonomy" id="463025"/>
    <lineage>
        <taxon>Bacteria</taxon>
        <taxon>Pseudomonadati</taxon>
        <taxon>Pseudomonadota</taxon>
        <taxon>Betaproteobacteria</taxon>
        <taxon>Burkholderiales</taxon>
        <taxon>Alcaligenaceae</taxon>
        <taxon>Bordetella</taxon>
    </lineage>
</organism>
<dbReference type="PANTHER" id="PTHR35535:SF2">
    <property type="entry name" value="DUF306 DOMAIN-CONTAINING PROTEIN"/>
    <property type="match status" value="1"/>
</dbReference>
<evidence type="ECO:0000313" key="4">
    <source>
        <dbReference type="Proteomes" id="UP000092213"/>
    </source>
</evidence>
<keyword evidence="1" id="KW-0732">Signal</keyword>
<feature type="chain" id="PRO_5008258343" description="DUF306 domain-containing protein" evidence="1">
    <location>
        <begin position="32"/>
        <end position="175"/>
    </location>
</feature>
<dbReference type="PANTHER" id="PTHR35535">
    <property type="entry name" value="HEAT SHOCK PROTEIN HSLJ"/>
    <property type="match status" value="1"/>
</dbReference>